<proteinExistence type="predicted"/>
<keyword evidence="6" id="KW-0411">Iron-sulfur</keyword>
<dbReference type="OrthoDB" id="6955242at2"/>
<keyword evidence="2" id="KW-0001">2Fe-2S</keyword>
<comment type="caution">
    <text evidence="9">The sequence shown here is derived from an EMBL/GenBank/DDBJ whole genome shotgun (WGS) entry which is preliminary data.</text>
</comment>
<evidence type="ECO:0000259" key="7">
    <source>
        <dbReference type="Pfam" id="PF22289"/>
    </source>
</evidence>
<keyword evidence="4" id="KW-0560">Oxidoreductase</keyword>
<reference evidence="11 12" key="1">
    <citation type="submission" date="2019-10" db="EMBL/GenBank/DDBJ databases">
        <title>Evaluation of single-gene subtyping targets for Pseudomonas.</title>
        <authorList>
            <person name="Reichler S.J."/>
            <person name="Orsi R.H."/>
            <person name="Wiedmann M."/>
            <person name="Martin N.H."/>
            <person name="Murphy S.I."/>
        </authorList>
    </citation>
    <scope>NUCLEOTIDE SEQUENCE [LARGE SCALE GENOMIC DNA]</scope>
    <source>
        <strain evidence="10 12">FSL R10-3254</strain>
        <strain evidence="9 11">FSL R10-3257</strain>
    </source>
</reference>
<keyword evidence="5" id="KW-0408">Iron</keyword>
<evidence type="ECO:0000313" key="12">
    <source>
        <dbReference type="Proteomes" id="UP000489190"/>
    </source>
</evidence>
<evidence type="ECO:0000259" key="8">
    <source>
        <dbReference type="Pfam" id="PF22290"/>
    </source>
</evidence>
<evidence type="ECO:0000313" key="10">
    <source>
        <dbReference type="EMBL" id="MQT90361.1"/>
    </source>
</evidence>
<dbReference type="Pfam" id="PF22290">
    <property type="entry name" value="DmmA-like_N"/>
    <property type="match status" value="1"/>
</dbReference>
<feature type="domain" description="Dimethylamine monooxygenase subunit DmmA-like N-terminal" evidence="8">
    <location>
        <begin position="55"/>
        <end position="103"/>
    </location>
</feature>
<accession>A0A0J6IBW0</accession>
<evidence type="ECO:0000313" key="11">
    <source>
        <dbReference type="Proteomes" id="UP000441404"/>
    </source>
</evidence>
<dbReference type="Proteomes" id="UP000441404">
    <property type="component" value="Unassembled WGS sequence"/>
</dbReference>
<organism evidence="9 11">
    <name type="scientific">Pseudomonas helleri</name>
    <dbReference type="NCBI Taxonomy" id="1608996"/>
    <lineage>
        <taxon>Bacteria</taxon>
        <taxon>Pseudomonadati</taxon>
        <taxon>Pseudomonadota</taxon>
        <taxon>Gammaproteobacteria</taxon>
        <taxon>Pseudomonadales</taxon>
        <taxon>Pseudomonadaceae</taxon>
        <taxon>Pseudomonas</taxon>
    </lineage>
</organism>
<name>A0A0J6IBW0_9PSED</name>
<dbReference type="RefSeq" id="WP_048369124.1">
    <property type="nucleotide sequence ID" value="NZ_JBQDXQ010000004.1"/>
</dbReference>
<dbReference type="Proteomes" id="UP000489190">
    <property type="component" value="Unassembled WGS sequence"/>
</dbReference>
<sequence>MTDSLNAALEQRHSLPRYQAAPLGANARQHLVVMQSTAASAPFVCELEPAQVLNAEHPDFARRLQQLLGSATVGSHLYVMGDEAFMWRIHGLARDAGLEEQEIDLSHTLSGPRQVYCVHCGLLQAASPTAQLACLGCDVELEVREHFSRRLGAYIGVCRNPDQPYAGAHS</sequence>
<gene>
    <name evidence="10" type="ORF">GHO39_14640</name>
    <name evidence="9" type="ORF">GHO40_03585</name>
</gene>
<evidence type="ECO:0000256" key="1">
    <source>
        <dbReference type="ARBA" id="ARBA00022630"/>
    </source>
</evidence>
<dbReference type="GO" id="GO:0046872">
    <property type="term" value="F:metal ion binding"/>
    <property type="evidence" value="ECO:0007669"/>
    <property type="project" value="UniProtKB-KW"/>
</dbReference>
<dbReference type="AlphaFoldDB" id="A0A0J6IBW0"/>
<evidence type="ECO:0000256" key="3">
    <source>
        <dbReference type="ARBA" id="ARBA00022723"/>
    </source>
</evidence>
<evidence type="ECO:0000313" key="9">
    <source>
        <dbReference type="EMBL" id="MQT45819.1"/>
    </source>
</evidence>
<protein>
    <submittedName>
        <fullName evidence="9">Uncharacterized protein</fullName>
    </submittedName>
</protein>
<feature type="domain" description="Dimethylamine monooxygenase subunit DmmA-like C-terminal" evidence="7">
    <location>
        <begin position="114"/>
        <end position="157"/>
    </location>
</feature>
<dbReference type="EMBL" id="WIWJ01000004">
    <property type="protein sequence ID" value="MQT45819.1"/>
    <property type="molecule type" value="Genomic_DNA"/>
</dbReference>
<evidence type="ECO:0000256" key="5">
    <source>
        <dbReference type="ARBA" id="ARBA00023004"/>
    </source>
</evidence>
<evidence type="ECO:0000256" key="6">
    <source>
        <dbReference type="ARBA" id="ARBA00023014"/>
    </source>
</evidence>
<dbReference type="STRING" id="1608996.TU84_11085"/>
<dbReference type="GO" id="GO:0051537">
    <property type="term" value="F:2 iron, 2 sulfur cluster binding"/>
    <property type="evidence" value="ECO:0007669"/>
    <property type="project" value="UniProtKB-KW"/>
</dbReference>
<dbReference type="EMBL" id="WIWI01000036">
    <property type="protein sequence ID" value="MQT90361.1"/>
    <property type="molecule type" value="Genomic_DNA"/>
</dbReference>
<evidence type="ECO:0000256" key="2">
    <source>
        <dbReference type="ARBA" id="ARBA00022714"/>
    </source>
</evidence>
<dbReference type="InterPro" id="IPR048037">
    <property type="entry name" value="DmmA-like_C"/>
</dbReference>
<keyword evidence="1" id="KW-0285">Flavoprotein</keyword>
<evidence type="ECO:0000256" key="4">
    <source>
        <dbReference type="ARBA" id="ARBA00023002"/>
    </source>
</evidence>
<dbReference type="InterPro" id="IPR054582">
    <property type="entry name" value="DmmA-like_N"/>
</dbReference>
<dbReference type="NCBIfam" id="NF041259">
    <property type="entry name" value="mono_DmmA_fam"/>
    <property type="match status" value="1"/>
</dbReference>
<keyword evidence="3" id="KW-0479">Metal-binding</keyword>
<dbReference type="Pfam" id="PF22289">
    <property type="entry name" value="DmmA-like_C"/>
    <property type="match status" value="1"/>
</dbReference>
<dbReference type="GO" id="GO:0016491">
    <property type="term" value="F:oxidoreductase activity"/>
    <property type="evidence" value="ECO:0007669"/>
    <property type="project" value="UniProtKB-KW"/>
</dbReference>